<feature type="transmembrane region" description="Helical" evidence="7">
    <location>
        <begin position="369"/>
        <end position="389"/>
    </location>
</feature>
<feature type="transmembrane region" description="Helical" evidence="7">
    <location>
        <begin position="43"/>
        <end position="65"/>
    </location>
</feature>
<evidence type="ECO:0000256" key="7">
    <source>
        <dbReference type="SAM" id="Phobius"/>
    </source>
</evidence>
<feature type="transmembrane region" description="Helical" evidence="7">
    <location>
        <begin position="137"/>
        <end position="155"/>
    </location>
</feature>
<evidence type="ECO:0000256" key="1">
    <source>
        <dbReference type="ARBA" id="ARBA00004651"/>
    </source>
</evidence>
<evidence type="ECO:0000313" key="10">
    <source>
        <dbReference type="Proteomes" id="UP000011747"/>
    </source>
</evidence>
<evidence type="ECO:0000256" key="5">
    <source>
        <dbReference type="ARBA" id="ARBA00022989"/>
    </source>
</evidence>
<keyword evidence="10" id="KW-1185">Reference proteome</keyword>
<feature type="transmembrane region" description="Helical" evidence="7">
    <location>
        <begin position="339"/>
        <end position="357"/>
    </location>
</feature>
<gene>
    <name evidence="9" type="ORF">HMPREF1015_02205</name>
</gene>
<keyword evidence="6 7" id="KW-0472">Membrane</keyword>
<reference evidence="9 10" key="1">
    <citation type="submission" date="2011-09" db="EMBL/GenBank/DDBJ databases">
        <title>The Genome Sequence of Bacillus smithii 7_3_47FAA.</title>
        <authorList>
            <consortium name="The Broad Institute Genome Sequencing Platform"/>
            <person name="Earl A."/>
            <person name="Ward D."/>
            <person name="Feldgarden M."/>
            <person name="Gevers D."/>
            <person name="Daigneault M."/>
            <person name="Strauss J."/>
            <person name="Allen-Vercoe E."/>
            <person name="Young S.K."/>
            <person name="Zeng Q."/>
            <person name="Gargeya S."/>
            <person name="Fitzgerald M."/>
            <person name="Haas B."/>
            <person name="Abouelleil A."/>
            <person name="Alvarado L."/>
            <person name="Arachchi H.M."/>
            <person name="Berlin A."/>
            <person name="Brown A."/>
            <person name="Chapman S.B."/>
            <person name="Chen Z."/>
            <person name="Dunbar C."/>
            <person name="Freedman E."/>
            <person name="Gearin G."/>
            <person name="Goldberg J."/>
            <person name="Griggs A."/>
            <person name="Gujja S."/>
            <person name="Heiman D."/>
            <person name="Howarth C."/>
            <person name="Larson L."/>
            <person name="Lui A."/>
            <person name="MacDonald P.J.P."/>
            <person name="Montmayeur A."/>
            <person name="Murphy C."/>
            <person name="Neiman D."/>
            <person name="Pearson M."/>
            <person name="Priest M."/>
            <person name="Roberts A."/>
            <person name="Saif S."/>
            <person name="Shea T."/>
            <person name="Shenoy N."/>
            <person name="Sisk P."/>
            <person name="Stolte C."/>
            <person name="Sykes S."/>
            <person name="Wortman J."/>
            <person name="Nusbaum C."/>
            <person name="Birren B."/>
        </authorList>
    </citation>
    <scope>NUCLEOTIDE SEQUENCE [LARGE SCALE GENOMIC DNA]</scope>
    <source>
        <strain evidence="9 10">7_3_47FAA</strain>
    </source>
</reference>
<keyword evidence="5 7" id="KW-1133">Transmembrane helix</keyword>
<evidence type="ECO:0000256" key="4">
    <source>
        <dbReference type="ARBA" id="ARBA00022692"/>
    </source>
</evidence>
<dbReference type="PANTHER" id="PTHR43414">
    <property type="entry name" value="MULTIDRUG RESISTANCE PROTEIN MDTG"/>
    <property type="match status" value="1"/>
</dbReference>
<feature type="transmembrane region" description="Helical" evidence="7">
    <location>
        <begin position="77"/>
        <end position="94"/>
    </location>
</feature>
<evidence type="ECO:0000256" key="3">
    <source>
        <dbReference type="ARBA" id="ARBA00022475"/>
    </source>
</evidence>
<dbReference type="Pfam" id="PF07690">
    <property type="entry name" value="MFS_1"/>
    <property type="match status" value="1"/>
</dbReference>
<dbReference type="AlphaFoldDB" id="G9QJ44"/>
<dbReference type="PANTHER" id="PTHR43414:SF1">
    <property type="entry name" value="PEPTIDE PERMEASE"/>
    <property type="match status" value="1"/>
</dbReference>
<evidence type="ECO:0000313" key="9">
    <source>
        <dbReference type="EMBL" id="EHL78837.1"/>
    </source>
</evidence>
<feature type="transmembrane region" description="Helical" evidence="7">
    <location>
        <begin position="12"/>
        <end position="37"/>
    </location>
</feature>
<feature type="domain" description="Major facilitator superfamily (MFS) profile" evidence="8">
    <location>
        <begin position="11"/>
        <end position="395"/>
    </location>
</feature>
<feature type="transmembrane region" description="Helical" evidence="7">
    <location>
        <begin position="250"/>
        <end position="270"/>
    </location>
</feature>
<comment type="subcellular location">
    <subcellularLocation>
        <location evidence="1">Cell membrane</location>
        <topology evidence="1">Multi-pass membrane protein</topology>
    </subcellularLocation>
</comment>
<dbReference type="GO" id="GO:0022857">
    <property type="term" value="F:transmembrane transporter activity"/>
    <property type="evidence" value="ECO:0007669"/>
    <property type="project" value="InterPro"/>
</dbReference>
<evidence type="ECO:0000256" key="6">
    <source>
        <dbReference type="ARBA" id="ARBA00023136"/>
    </source>
</evidence>
<dbReference type="EMBL" id="ACWF01000051">
    <property type="protein sequence ID" value="EHL78837.1"/>
    <property type="molecule type" value="Genomic_DNA"/>
</dbReference>
<dbReference type="PROSITE" id="PS50850">
    <property type="entry name" value="MFS"/>
    <property type="match status" value="1"/>
</dbReference>
<feature type="transmembrane region" description="Helical" evidence="7">
    <location>
        <begin position="211"/>
        <end position="230"/>
    </location>
</feature>
<dbReference type="InterPro" id="IPR020846">
    <property type="entry name" value="MFS_dom"/>
</dbReference>
<feature type="transmembrane region" description="Helical" evidence="7">
    <location>
        <begin position="304"/>
        <end position="327"/>
    </location>
</feature>
<organism evidence="9 10">
    <name type="scientific">Bacillus smithii 7_3_47FAA</name>
    <dbReference type="NCBI Taxonomy" id="665952"/>
    <lineage>
        <taxon>Bacteria</taxon>
        <taxon>Bacillati</taxon>
        <taxon>Bacillota</taxon>
        <taxon>Bacilli</taxon>
        <taxon>Bacillales</taxon>
        <taxon>Bacillaceae</taxon>
        <taxon>Bacillus</taxon>
    </lineage>
</organism>
<name>G9QJ44_9BACI</name>
<comment type="caution">
    <text evidence="9">The sequence shown here is derived from an EMBL/GenBank/DDBJ whole genome shotgun (WGS) entry which is preliminary data.</text>
</comment>
<evidence type="ECO:0000256" key="2">
    <source>
        <dbReference type="ARBA" id="ARBA00022448"/>
    </source>
</evidence>
<protein>
    <recommendedName>
        <fullName evidence="8">Major facilitator superfamily (MFS) profile domain-containing protein</fullName>
    </recommendedName>
</protein>
<dbReference type="InterPro" id="IPR011701">
    <property type="entry name" value="MFS"/>
</dbReference>
<keyword evidence="2" id="KW-0813">Transport</keyword>
<evidence type="ECO:0000259" key="8">
    <source>
        <dbReference type="PROSITE" id="PS50850"/>
    </source>
</evidence>
<keyword evidence="3" id="KW-1003">Cell membrane</keyword>
<dbReference type="RefSeq" id="WP_003353293.1">
    <property type="nucleotide sequence ID" value="NZ_JH414745.1"/>
</dbReference>
<feature type="transmembrane region" description="Helical" evidence="7">
    <location>
        <begin position="282"/>
        <end position="298"/>
    </location>
</feature>
<dbReference type="InterPro" id="IPR005829">
    <property type="entry name" value="Sugar_transporter_CS"/>
</dbReference>
<dbReference type="PROSITE" id="PS00216">
    <property type="entry name" value="SUGAR_TRANSPORT_1"/>
    <property type="match status" value="1"/>
</dbReference>
<dbReference type="Gene3D" id="1.20.1250.20">
    <property type="entry name" value="MFS general substrate transporter like domains"/>
    <property type="match status" value="1"/>
</dbReference>
<sequence>MKEKRLQIHLLGWNIILGTLFGRMSTSMSIPFLAIYLTQVKHLSPAVTGMIIAASSLVGIVSSFYGGFLSDFLGRKTVLLISIFSWSLVFVGFFFADKVIAFFVLNALNGLCQSIFEPSSKALLSDISKEENRLQIFNLRYTAINMGVVFGPILGLKLGSAESTFPFLIAGFIYFIYGMSLIYSFSHYTIDTKDEKEEKIKLSTAFHVTRKDTVFLAVLLGIILSISGYSQFSSTLPQYFAEQMKNGVKLFSLFLSLNAIVVIIVQYPIVKVMNKFHPLNSIILGNIFISLSLLSFSFTSNPLILSIIVIFFTIGEVMMFTMTDLLVDHIAKPSLKGTYFGAIGFNRLGNVIGPWLGGLLLESFGVHHSFYMFLIIFITTISGIPALMFSRNKLKKMSALKKTVSANKLTI</sequence>
<accession>G9QJ44</accession>
<feature type="transmembrane region" description="Helical" evidence="7">
    <location>
        <begin position="167"/>
        <end position="190"/>
    </location>
</feature>
<dbReference type="PATRIC" id="fig|665952.3.peg.987"/>
<dbReference type="SUPFAM" id="SSF103473">
    <property type="entry name" value="MFS general substrate transporter"/>
    <property type="match status" value="1"/>
</dbReference>
<dbReference type="GO" id="GO:0005886">
    <property type="term" value="C:plasma membrane"/>
    <property type="evidence" value="ECO:0007669"/>
    <property type="project" value="UniProtKB-SubCell"/>
</dbReference>
<dbReference type="InterPro" id="IPR036259">
    <property type="entry name" value="MFS_trans_sf"/>
</dbReference>
<dbReference type="Proteomes" id="UP000011747">
    <property type="component" value="Unassembled WGS sequence"/>
</dbReference>
<dbReference type="HOGENOM" id="CLU_001265_60_0_9"/>
<proteinExistence type="predicted"/>
<keyword evidence="4 7" id="KW-0812">Transmembrane</keyword>
<dbReference type="CDD" id="cd17329">
    <property type="entry name" value="MFS_MdtH_MDR_like"/>
    <property type="match status" value="1"/>
</dbReference>